<evidence type="ECO:0000256" key="1">
    <source>
        <dbReference type="SAM" id="Phobius"/>
    </source>
</evidence>
<sequence length="100" mass="11075">MAKVTKLNVVKKEIPKDTIVTNGEDGGVIMRYVTKTELDNLELKLSSKIELASVESKKDMELLISKVENNTKLLWWIMGIISAGIVVPMGAAVIKYIITN</sequence>
<gene>
    <name evidence="2" type="ORF">QBD03_07355</name>
</gene>
<dbReference type="RefSeq" id="WP_280102633.1">
    <property type="nucleotide sequence ID" value="NZ_CP122959.1"/>
</dbReference>
<dbReference type="Proteomes" id="UP001179858">
    <property type="component" value="Chromosome"/>
</dbReference>
<accession>A0AAF0GRS2</accession>
<dbReference type="AlphaFoldDB" id="A0AAF0GRS2"/>
<organism evidence="2 3">
    <name type="scientific">Latilactobacillus sakei</name>
    <name type="common">Lactobacillus sakei</name>
    <dbReference type="NCBI Taxonomy" id="1599"/>
    <lineage>
        <taxon>Bacteria</taxon>
        <taxon>Bacillati</taxon>
        <taxon>Bacillota</taxon>
        <taxon>Bacilli</taxon>
        <taxon>Lactobacillales</taxon>
        <taxon>Lactobacillaceae</taxon>
        <taxon>Latilactobacillus</taxon>
    </lineage>
</organism>
<dbReference type="EMBL" id="CP122959">
    <property type="protein sequence ID" value="WGI18567.1"/>
    <property type="molecule type" value="Genomic_DNA"/>
</dbReference>
<keyword evidence="1" id="KW-0812">Transmembrane</keyword>
<protein>
    <submittedName>
        <fullName evidence="2">Uncharacterized protein</fullName>
    </submittedName>
</protein>
<keyword evidence="1" id="KW-1133">Transmembrane helix</keyword>
<evidence type="ECO:0000313" key="2">
    <source>
        <dbReference type="EMBL" id="WGI18567.1"/>
    </source>
</evidence>
<feature type="transmembrane region" description="Helical" evidence="1">
    <location>
        <begin position="73"/>
        <end position="98"/>
    </location>
</feature>
<reference evidence="2" key="1">
    <citation type="submission" date="2023-04" db="EMBL/GenBank/DDBJ databases">
        <title>Novel strain of Lactilactobacillus sakei and use thereof.</title>
        <authorList>
            <person name="Kim S.Y."/>
        </authorList>
    </citation>
    <scope>NUCLEOTIDE SEQUENCE</scope>
    <source>
        <strain evidence="2">HUP1</strain>
    </source>
</reference>
<keyword evidence="1" id="KW-0472">Membrane</keyword>
<name>A0AAF0GRS2_LATSK</name>
<evidence type="ECO:0000313" key="3">
    <source>
        <dbReference type="Proteomes" id="UP001179858"/>
    </source>
</evidence>
<proteinExistence type="predicted"/>